<dbReference type="InterPro" id="IPR005835">
    <property type="entry name" value="NTP_transferase_dom"/>
</dbReference>
<dbReference type="Pfam" id="PF00483">
    <property type="entry name" value="NTP_transferase"/>
    <property type="match status" value="1"/>
</dbReference>
<reference evidence="3" key="3">
    <citation type="submission" date="2021-05" db="EMBL/GenBank/DDBJ databases">
        <title>Protein family content uncovers lineage relationships and bacterial pathway maintenance mechanisms in DPANN archaea.</title>
        <authorList>
            <person name="Castelle C.J."/>
            <person name="Meheust R."/>
            <person name="Jaffe A.L."/>
            <person name="Seitz K."/>
            <person name="Gong X."/>
            <person name="Baker B.J."/>
            <person name="Banfield J.F."/>
        </authorList>
    </citation>
    <scope>NUCLEOTIDE SEQUENCE</scope>
    <source>
        <strain evidence="3">RIFCSPHIGHO2_01_FULL_GW2011_AR10_43_9</strain>
    </source>
</reference>
<dbReference type="Proteomes" id="UP000577419">
    <property type="component" value="Unassembled WGS sequence"/>
</dbReference>
<dbReference type="PANTHER" id="PTHR42883">
    <property type="entry name" value="GLUCOSE-1-PHOSPHATE THYMIDYLTRANSFERASE"/>
    <property type="match status" value="1"/>
</dbReference>
<evidence type="ECO:0000313" key="2">
    <source>
        <dbReference type="EMBL" id="HIH07768.1"/>
    </source>
</evidence>
<dbReference type="SUPFAM" id="SSF53448">
    <property type="entry name" value="Nucleotide-diphospho-sugar transferases"/>
    <property type="match status" value="1"/>
</dbReference>
<gene>
    <name evidence="2" type="ORF">HA237_00190</name>
    <name evidence="3" type="ORF">J4224_02625</name>
</gene>
<dbReference type="GO" id="GO:0016740">
    <property type="term" value="F:transferase activity"/>
    <property type="evidence" value="ECO:0007669"/>
    <property type="project" value="UniProtKB-KW"/>
</dbReference>
<protein>
    <submittedName>
        <fullName evidence="2">Nucleotidyltransferase family protein</fullName>
    </submittedName>
</protein>
<evidence type="ECO:0000313" key="4">
    <source>
        <dbReference type="Proteomes" id="UP000577419"/>
    </source>
</evidence>
<feature type="domain" description="Nucleotidyl transferase" evidence="1">
    <location>
        <begin position="7"/>
        <end position="246"/>
    </location>
</feature>
<dbReference type="CDD" id="cd04181">
    <property type="entry name" value="NTP_transferase"/>
    <property type="match status" value="1"/>
</dbReference>
<keyword evidence="2" id="KW-0808">Transferase</keyword>
<sequence length="251" mass="28357">MKGHEMKALVLCGGYATRLYPLTKNKPKALLEVKGKKILDYIVEKIREVQEVEEIFIVTNNKFALEFEQWAEEAEGKTPITVINDATSSEEDRLGAVGDILFTVKEEKIHDNLLVIGGDNLFEYSLKGFVEFFKEKNSSVVAVRDVHDKAAIAGKFGVVELGESEKLVGFEEKPKEPKTSLAATACYIFKAEDLEELEKYLKAGNKPDNSGDFVKYLSNKKQMFGFVFQEKWYDIGSFEELGKAREEFNGK</sequence>
<reference evidence="2" key="1">
    <citation type="journal article" date="2020" name="bioRxiv">
        <title>A rank-normalized archaeal taxonomy based on genome phylogeny resolves widespread incomplete and uneven classifications.</title>
        <authorList>
            <person name="Rinke C."/>
            <person name="Chuvochina M."/>
            <person name="Mussig A.J."/>
            <person name="Chaumeil P.-A."/>
            <person name="Waite D.W."/>
            <person name="Whitman W.B."/>
            <person name="Parks D.H."/>
            <person name="Hugenholtz P."/>
        </authorList>
    </citation>
    <scope>NUCLEOTIDE SEQUENCE</scope>
    <source>
        <strain evidence="2">UBA10011</strain>
    </source>
</reference>
<evidence type="ECO:0000313" key="3">
    <source>
        <dbReference type="EMBL" id="MBS3059298.1"/>
    </source>
</evidence>
<dbReference type="InterPro" id="IPR029044">
    <property type="entry name" value="Nucleotide-diphossugar_trans"/>
</dbReference>
<name>A0A7J4IQK1_9ARCH</name>
<reference evidence="3" key="2">
    <citation type="submission" date="2021-03" db="EMBL/GenBank/DDBJ databases">
        <authorList>
            <person name="Jaffe A."/>
        </authorList>
    </citation>
    <scope>NUCLEOTIDE SEQUENCE</scope>
    <source>
        <strain evidence="3">RIFCSPHIGHO2_01_FULL_GW2011_AR10_43_9</strain>
    </source>
</reference>
<evidence type="ECO:0000259" key="1">
    <source>
        <dbReference type="Pfam" id="PF00483"/>
    </source>
</evidence>
<accession>A0A7J4IQK1</accession>
<dbReference type="PANTHER" id="PTHR42883:SF2">
    <property type="entry name" value="THYMIDYLYLTRANSFERASE"/>
    <property type="match status" value="1"/>
</dbReference>
<dbReference type="Gene3D" id="3.90.550.10">
    <property type="entry name" value="Spore Coat Polysaccharide Biosynthesis Protein SpsA, Chain A"/>
    <property type="match status" value="1"/>
</dbReference>
<dbReference type="Proteomes" id="UP000683213">
    <property type="component" value="Unassembled WGS sequence"/>
</dbReference>
<organism evidence="2 4">
    <name type="scientific">Candidatus Iainarchaeum sp</name>
    <dbReference type="NCBI Taxonomy" id="3101447"/>
    <lineage>
        <taxon>Archaea</taxon>
        <taxon>Candidatus Iainarchaeota</taxon>
        <taxon>Candidatus Iainarchaeia</taxon>
        <taxon>Candidatus Iainarchaeales</taxon>
        <taxon>Candidatus Iainarchaeaceae</taxon>
        <taxon>Candidatus Iainarchaeum</taxon>
    </lineage>
</organism>
<dbReference type="AlphaFoldDB" id="A0A7J4IQK1"/>
<dbReference type="EMBL" id="JAGVWF010000036">
    <property type="protein sequence ID" value="MBS3059298.1"/>
    <property type="molecule type" value="Genomic_DNA"/>
</dbReference>
<dbReference type="EMBL" id="DUFG01000001">
    <property type="protein sequence ID" value="HIH07768.1"/>
    <property type="molecule type" value="Genomic_DNA"/>
</dbReference>
<proteinExistence type="predicted"/>
<comment type="caution">
    <text evidence="2">The sequence shown here is derived from an EMBL/GenBank/DDBJ whole genome shotgun (WGS) entry which is preliminary data.</text>
</comment>